<proteinExistence type="predicted"/>
<protein>
    <recommendedName>
        <fullName evidence="3">DUF2642 domain-containing protein</fullName>
    </recommendedName>
</protein>
<organism evidence="1 2">
    <name type="scientific">Scopulibacillus daqui</name>
    <dbReference type="NCBI Taxonomy" id="1469162"/>
    <lineage>
        <taxon>Bacteria</taxon>
        <taxon>Bacillati</taxon>
        <taxon>Bacillota</taxon>
        <taxon>Bacilli</taxon>
        <taxon>Bacillales</taxon>
        <taxon>Sporolactobacillaceae</taxon>
        <taxon>Scopulibacillus</taxon>
    </lineage>
</organism>
<keyword evidence="2" id="KW-1185">Reference proteome</keyword>
<gene>
    <name evidence="1" type="ORF">JOD45_002618</name>
</gene>
<comment type="caution">
    <text evidence="1">The sequence shown here is derived from an EMBL/GenBank/DDBJ whole genome shotgun (WGS) entry which is preliminary data.</text>
</comment>
<evidence type="ECO:0008006" key="3">
    <source>
        <dbReference type="Google" id="ProtNLM"/>
    </source>
</evidence>
<dbReference type="Proteomes" id="UP000808914">
    <property type="component" value="Unassembled WGS sequence"/>
</dbReference>
<reference evidence="1 2" key="1">
    <citation type="submission" date="2021-01" db="EMBL/GenBank/DDBJ databases">
        <title>Genomic Encyclopedia of Type Strains, Phase IV (KMG-IV): sequencing the most valuable type-strain genomes for metagenomic binning, comparative biology and taxonomic classification.</title>
        <authorList>
            <person name="Goeker M."/>
        </authorList>
    </citation>
    <scope>NUCLEOTIDE SEQUENCE [LARGE SCALE GENOMIC DNA]</scope>
    <source>
        <strain evidence="1 2">DSM 28236</strain>
    </source>
</reference>
<sequence length="68" mass="7720">MSLTTEEQLKEIKGKKVEVATDHVLIEGILVKVKDGIIEIVETVTGYEEITRLVIIPIFAINFIRIRL</sequence>
<accession>A0ABS2Q376</accession>
<dbReference type="EMBL" id="JAFBER010000020">
    <property type="protein sequence ID" value="MBM7646390.1"/>
    <property type="molecule type" value="Genomic_DNA"/>
</dbReference>
<evidence type="ECO:0000313" key="2">
    <source>
        <dbReference type="Proteomes" id="UP000808914"/>
    </source>
</evidence>
<dbReference type="RefSeq" id="WP_205004276.1">
    <property type="nucleotide sequence ID" value="NZ_JAFBER010000020.1"/>
</dbReference>
<name>A0ABS2Q376_9BACL</name>
<evidence type="ECO:0000313" key="1">
    <source>
        <dbReference type="EMBL" id="MBM7646390.1"/>
    </source>
</evidence>